<protein>
    <recommendedName>
        <fullName evidence="2">EF-hand domain-containing protein</fullName>
    </recommendedName>
</protein>
<evidence type="ECO:0000313" key="4">
    <source>
        <dbReference type="Proteomes" id="UP001316803"/>
    </source>
</evidence>
<evidence type="ECO:0000256" key="1">
    <source>
        <dbReference type="ARBA" id="ARBA00022837"/>
    </source>
</evidence>
<name>A0AAN8EAZ8_9EURO</name>
<dbReference type="Gene3D" id="1.10.238.10">
    <property type="entry name" value="EF-hand"/>
    <property type="match status" value="1"/>
</dbReference>
<dbReference type="PROSITE" id="PS00018">
    <property type="entry name" value="EF_HAND_1"/>
    <property type="match status" value="1"/>
</dbReference>
<dbReference type="PROSITE" id="PS50222">
    <property type="entry name" value="EF_HAND_2"/>
    <property type="match status" value="1"/>
</dbReference>
<evidence type="ECO:0000313" key="3">
    <source>
        <dbReference type="EMBL" id="KAK5949660.1"/>
    </source>
</evidence>
<feature type="domain" description="EF-hand" evidence="2">
    <location>
        <begin position="30"/>
        <end position="60"/>
    </location>
</feature>
<dbReference type="AlphaFoldDB" id="A0AAN8EAZ8"/>
<dbReference type="SUPFAM" id="SSF47473">
    <property type="entry name" value="EF-hand"/>
    <property type="match status" value="1"/>
</dbReference>
<dbReference type="Pfam" id="PF13499">
    <property type="entry name" value="EF-hand_7"/>
    <property type="match status" value="1"/>
</dbReference>
<dbReference type="EMBL" id="JAKLMC020000033">
    <property type="protein sequence ID" value="KAK5949660.1"/>
    <property type="molecule type" value="Genomic_DNA"/>
</dbReference>
<keyword evidence="1" id="KW-0106">Calcium</keyword>
<sequence>MFASINVANNGALSLDEYLRWANSSVYGKGKVDEVIAYFHSFDANGDGFVSFNEMHVAAK</sequence>
<reference evidence="3 4" key="1">
    <citation type="submission" date="2022-12" db="EMBL/GenBank/DDBJ databases">
        <title>Genomic features and morphological characterization of a novel Knufia sp. strain isolated from spacecraft assembly facility.</title>
        <authorList>
            <person name="Teixeira M."/>
            <person name="Chander A.M."/>
            <person name="Stajich J.E."/>
            <person name="Venkateswaran K."/>
        </authorList>
    </citation>
    <scope>NUCLEOTIDE SEQUENCE [LARGE SCALE GENOMIC DNA]</scope>
    <source>
        <strain evidence="3 4">FJI-L2-BK-P2</strain>
    </source>
</reference>
<comment type="caution">
    <text evidence="3">The sequence shown here is derived from an EMBL/GenBank/DDBJ whole genome shotgun (WGS) entry which is preliminary data.</text>
</comment>
<keyword evidence="4" id="KW-1185">Reference proteome</keyword>
<dbReference type="InterPro" id="IPR011992">
    <property type="entry name" value="EF-hand-dom_pair"/>
</dbReference>
<dbReference type="InterPro" id="IPR018247">
    <property type="entry name" value="EF_Hand_1_Ca_BS"/>
</dbReference>
<dbReference type="Proteomes" id="UP001316803">
    <property type="component" value="Unassembled WGS sequence"/>
</dbReference>
<accession>A0AAN8EAZ8</accession>
<proteinExistence type="predicted"/>
<organism evidence="3 4">
    <name type="scientific">Knufia fluminis</name>
    <dbReference type="NCBI Taxonomy" id="191047"/>
    <lineage>
        <taxon>Eukaryota</taxon>
        <taxon>Fungi</taxon>
        <taxon>Dikarya</taxon>
        <taxon>Ascomycota</taxon>
        <taxon>Pezizomycotina</taxon>
        <taxon>Eurotiomycetes</taxon>
        <taxon>Chaetothyriomycetidae</taxon>
        <taxon>Chaetothyriales</taxon>
        <taxon>Trichomeriaceae</taxon>
        <taxon>Knufia</taxon>
    </lineage>
</organism>
<dbReference type="GO" id="GO:0005509">
    <property type="term" value="F:calcium ion binding"/>
    <property type="evidence" value="ECO:0007669"/>
    <property type="project" value="InterPro"/>
</dbReference>
<evidence type="ECO:0000259" key="2">
    <source>
        <dbReference type="PROSITE" id="PS50222"/>
    </source>
</evidence>
<gene>
    <name evidence="3" type="ORF">OHC33_009257</name>
</gene>
<dbReference type="InterPro" id="IPR002048">
    <property type="entry name" value="EF_hand_dom"/>
</dbReference>